<feature type="domain" description="4Fe-4S ferredoxin-type" evidence="5">
    <location>
        <begin position="211"/>
        <end position="240"/>
    </location>
</feature>
<dbReference type="KEGG" id="mig:Metig_0591"/>
<dbReference type="InterPro" id="IPR003382">
    <property type="entry name" value="Flavoprotein"/>
</dbReference>
<proteinExistence type="predicted"/>
<keyword evidence="7" id="KW-1185">Reference proteome</keyword>
<dbReference type="Pfam" id="PF00037">
    <property type="entry name" value="Fer4"/>
    <property type="match status" value="1"/>
</dbReference>
<dbReference type="Proteomes" id="UP000009227">
    <property type="component" value="Chromosome"/>
</dbReference>
<dbReference type="PANTHER" id="PTHR24960">
    <property type="entry name" value="PHOTOSYSTEM I IRON-SULFUR CENTER-RELATED"/>
    <property type="match status" value="1"/>
</dbReference>
<keyword evidence="4" id="KW-0411">Iron-sulfur</keyword>
<dbReference type="GO" id="GO:0051539">
    <property type="term" value="F:4 iron, 4 sulfur cluster binding"/>
    <property type="evidence" value="ECO:0007669"/>
    <property type="project" value="UniProtKB-KW"/>
</dbReference>
<dbReference type="Gene3D" id="3.40.50.1950">
    <property type="entry name" value="Flavin prenyltransferase-like"/>
    <property type="match status" value="1"/>
</dbReference>
<dbReference type="InterPro" id="IPR014073">
    <property type="entry name" value="DmrX"/>
</dbReference>
<dbReference type="InterPro" id="IPR050157">
    <property type="entry name" value="PSI_iron-sulfur_center"/>
</dbReference>
<reference evidence="6 7" key="1">
    <citation type="submission" date="2011-05" db="EMBL/GenBank/DDBJ databases">
        <title>Complete sequence of Methanotorris igneus Kol 5.</title>
        <authorList>
            <consortium name="US DOE Joint Genome Institute"/>
            <person name="Lucas S."/>
            <person name="Han J."/>
            <person name="Lapidus A."/>
            <person name="Cheng J.-F."/>
            <person name="Goodwin L."/>
            <person name="Pitluck S."/>
            <person name="Peters L."/>
            <person name="Mikhailova N."/>
            <person name="Chertkov O."/>
            <person name="Han C."/>
            <person name="Tapia R."/>
            <person name="Land M."/>
            <person name="Hauser L."/>
            <person name="Kyrpides N."/>
            <person name="Ivanova N."/>
            <person name="Pagani I."/>
            <person name="Sieprawska-Lupa M."/>
            <person name="Whitman W."/>
            <person name="Woyke T."/>
        </authorList>
    </citation>
    <scope>NUCLEOTIDE SEQUENCE [LARGE SCALE GENOMIC DNA]</scope>
    <source>
        <strain evidence="7">DSM 5666 / JCM 11834 / Kol 5</strain>
    </source>
</reference>
<dbReference type="PANTHER" id="PTHR24960:SF85">
    <property type="entry name" value="POLYFERREDOXIN PROTEIN VHUB"/>
    <property type="match status" value="1"/>
</dbReference>
<dbReference type="SUPFAM" id="SSF54862">
    <property type="entry name" value="4Fe-4S ferredoxins"/>
    <property type="match status" value="1"/>
</dbReference>
<name>F6BCD4_METIK</name>
<dbReference type="InterPro" id="IPR017896">
    <property type="entry name" value="4Fe4S_Fe-S-bd"/>
</dbReference>
<feature type="domain" description="4Fe-4S ferredoxin-type" evidence="5">
    <location>
        <begin position="176"/>
        <end position="205"/>
    </location>
</feature>
<dbReference type="PROSITE" id="PS51379">
    <property type="entry name" value="4FE4S_FER_2"/>
    <property type="match status" value="2"/>
</dbReference>
<dbReference type="AlphaFoldDB" id="F6BCD4"/>
<evidence type="ECO:0000256" key="4">
    <source>
        <dbReference type="ARBA" id="ARBA00023014"/>
    </source>
</evidence>
<keyword evidence="1" id="KW-0004">4Fe-4S</keyword>
<dbReference type="STRING" id="880724.Metig_0591"/>
<dbReference type="SUPFAM" id="SSF52507">
    <property type="entry name" value="Homo-oligomeric flavin-containing Cys decarboxylases, HFCD"/>
    <property type="match status" value="1"/>
</dbReference>
<dbReference type="InterPro" id="IPR036551">
    <property type="entry name" value="Flavin_trans-like"/>
</dbReference>
<accession>F6BCD4</accession>
<sequence>MFIYVEKILPKNIYILVGVGHLFIFISKYQTHFGGVMKVVWCITGAGHLLRESFEVMKKLKKHGIKITTLVSRAGEEVVKMYGLMEDLYKISNNNYYEELIFEREHPYSAPITGRLSLGKYDYLISTPTTGNTVAKVVNGIADTLVTNAIAQAGKGFVKCIIVPVDYEEGIVTTRLPFSIDREKCTLCKACVEVCKNNAIVVNFDETSSKSFMEIILSKCVGCGKCKEICQYDAVIAGKEIKMRVRKIDAENTRKLKDLEDTIVLKHPYEIIDILLKKP</sequence>
<dbReference type="Pfam" id="PF02441">
    <property type="entry name" value="Flavoprotein"/>
    <property type="match status" value="1"/>
</dbReference>
<dbReference type="HOGENOM" id="CLU_098523_0_0_2"/>
<evidence type="ECO:0000256" key="2">
    <source>
        <dbReference type="ARBA" id="ARBA00022723"/>
    </source>
</evidence>
<dbReference type="GO" id="GO:1901285">
    <property type="term" value="P:5,6,7,8-tetrahydromethanopterin biosynthetic process"/>
    <property type="evidence" value="ECO:0007669"/>
    <property type="project" value="InterPro"/>
</dbReference>
<evidence type="ECO:0000259" key="5">
    <source>
        <dbReference type="PROSITE" id="PS51379"/>
    </source>
</evidence>
<organism evidence="7">
    <name type="scientific">Methanotorris igneus (strain DSM 5666 / JCM 11834 / Kol 5)</name>
    <dbReference type="NCBI Taxonomy" id="880724"/>
    <lineage>
        <taxon>Archaea</taxon>
        <taxon>Methanobacteriati</taxon>
        <taxon>Methanobacteriota</taxon>
        <taxon>Methanomada group</taxon>
        <taxon>Methanococci</taxon>
        <taxon>Methanococcales</taxon>
        <taxon>Methanocaldococcaceae</taxon>
        <taxon>Methanotorris</taxon>
    </lineage>
</organism>
<keyword evidence="2" id="KW-0479">Metal-binding</keyword>
<evidence type="ECO:0000313" key="6">
    <source>
        <dbReference type="EMBL" id="AEF96145.1"/>
    </source>
</evidence>
<evidence type="ECO:0000256" key="3">
    <source>
        <dbReference type="ARBA" id="ARBA00023004"/>
    </source>
</evidence>
<protein>
    <submittedName>
        <fullName evidence="6">Archaeoflavoprotein, MJ0208 family</fullName>
    </submittedName>
</protein>
<dbReference type="NCBIfam" id="TIGR02700">
    <property type="entry name" value="flavo_MJ0208"/>
    <property type="match status" value="1"/>
</dbReference>
<dbReference type="GO" id="GO:0046872">
    <property type="term" value="F:metal ion binding"/>
    <property type="evidence" value="ECO:0007669"/>
    <property type="project" value="UniProtKB-KW"/>
</dbReference>
<gene>
    <name evidence="6" type="ordered locus">Metig_0591</name>
</gene>
<evidence type="ECO:0000256" key="1">
    <source>
        <dbReference type="ARBA" id="ARBA00022485"/>
    </source>
</evidence>
<keyword evidence="3" id="KW-0408">Iron</keyword>
<evidence type="ECO:0000313" key="7">
    <source>
        <dbReference type="Proteomes" id="UP000009227"/>
    </source>
</evidence>
<dbReference type="EMBL" id="CP002737">
    <property type="protein sequence ID" value="AEF96145.1"/>
    <property type="molecule type" value="Genomic_DNA"/>
</dbReference>
<dbReference type="GO" id="GO:0016645">
    <property type="term" value="F:oxidoreductase activity, acting on the CH-NH group of donors"/>
    <property type="evidence" value="ECO:0007669"/>
    <property type="project" value="InterPro"/>
</dbReference>